<dbReference type="Proteomes" id="UP000013827">
    <property type="component" value="Unassembled WGS sequence"/>
</dbReference>
<dbReference type="SMART" id="SM00368">
    <property type="entry name" value="LRR_RI"/>
    <property type="match status" value="3"/>
</dbReference>
<organism evidence="4 5">
    <name type="scientific">Emiliania huxleyi (strain CCMP1516)</name>
    <dbReference type="NCBI Taxonomy" id="280463"/>
    <lineage>
        <taxon>Eukaryota</taxon>
        <taxon>Haptista</taxon>
        <taxon>Haptophyta</taxon>
        <taxon>Prymnesiophyceae</taxon>
        <taxon>Isochrysidales</taxon>
        <taxon>Noelaerhabdaceae</taxon>
        <taxon>Emiliania</taxon>
    </lineage>
</organism>
<keyword evidence="1" id="KW-0343">GTPase activation</keyword>
<dbReference type="STRING" id="2903.R1ELQ7"/>
<dbReference type="GeneID" id="17267364"/>
<keyword evidence="3" id="KW-0677">Repeat</keyword>
<proteinExistence type="predicted"/>
<name>A0A0D3JE84_EMIH1</name>
<dbReference type="PANTHER" id="PTHR24113">
    <property type="entry name" value="RAN GTPASE-ACTIVATING PROTEIN 1"/>
    <property type="match status" value="1"/>
</dbReference>
<keyword evidence="2" id="KW-0433">Leucine-rich repeat</keyword>
<dbReference type="GO" id="GO:0005634">
    <property type="term" value="C:nucleus"/>
    <property type="evidence" value="ECO:0007669"/>
    <property type="project" value="TreeGrafter"/>
</dbReference>
<evidence type="ECO:0000256" key="3">
    <source>
        <dbReference type="ARBA" id="ARBA00022737"/>
    </source>
</evidence>
<dbReference type="AlphaFoldDB" id="A0A0D3JE84"/>
<protein>
    <submittedName>
        <fullName evidence="4">Uncharacterized protein</fullName>
    </submittedName>
</protein>
<dbReference type="InterPro" id="IPR001611">
    <property type="entry name" value="Leu-rich_rpt"/>
</dbReference>
<accession>A0A0D3JE84</accession>
<dbReference type="Pfam" id="PF13516">
    <property type="entry name" value="LRR_6"/>
    <property type="match status" value="3"/>
</dbReference>
<evidence type="ECO:0000256" key="2">
    <source>
        <dbReference type="ARBA" id="ARBA00022614"/>
    </source>
</evidence>
<evidence type="ECO:0000313" key="5">
    <source>
        <dbReference type="Proteomes" id="UP000013827"/>
    </source>
</evidence>
<dbReference type="RefSeq" id="XP_005774248.1">
    <property type="nucleotide sequence ID" value="XM_005774191.1"/>
</dbReference>
<keyword evidence="5" id="KW-1185">Reference proteome</keyword>
<dbReference type="InterPro" id="IPR032675">
    <property type="entry name" value="LRR_dom_sf"/>
</dbReference>
<dbReference type="HOGENOM" id="CLU_1242076_0_0_1"/>
<dbReference type="EnsemblProtists" id="EOD21819">
    <property type="protein sequence ID" value="EOD21819"/>
    <property type="gene ID" value="EMIHUDRAFT_240927"/>
</dbReference>
<reference evidence="5" key="1">
    <citation type="journal article" date="2013" name="Nature">
        <title>Pan genome of the phytoplankton Emiliania underpins its global distribution.</title>
        <authorList>
            <person name="Read B.A."/>
            <person name="Kegel J."/>
            <person name="Klute M.J."/>
            <person name="Kuo A."/>
            <person name="Lefebvre S.C."/>
            <person name="Maumus F."/>
            <person name="Mayer C."/>
            <person name="Miller J."/>
            <person name="Monier A."/>
            <person name="Salamov A."/>
            <person name="Young J."/>
            <person name="Aguilar M."/>
            <person name="Claverie J.M."/>
            <person name="Frickenhaus S."/>
            <person name="Gonzalez K."/>
            <person name="Herman E.K."/>
            <person name="Lin Y.C."/>
            <person name="Napier J."/>
            <person name="Ogata H."/>
            <person name="Sarno A.F."/>
            <person name="Shmutz J."/>
            <person name="Schroeder D."/>
            <person name="de Vargas C."/>
            <person name="Verret F."/>
            <person name="von Dassow P."/>
            <person name="Valentin K."/>
            <person name="Van de Peer Y."/>
            <person name="Wheeler G."/>
            <person name="Dacks J.B."/>
            <person name="Delwiche C.F."/>
            <person name="Dyhrman S.T."/>
            <person name="Glockner G."/>
            <person name="John U."/>
            <person name="Richards T."/>
            <person name="Worden A.Z."/>
            <person name="Zhang X."/>
            <person name="Grigoriev I.V."/>
            <person name="Allen A.E."/>
            <person name="Bidle K."/>
            <person name="Borodovsky M."/>
            <person name="Bowler C."/>
            <person name="Brownlee C."/>
            <person name="Cock J.M."/>
            <person name="Elias M."/>
            <person name="Gladyshev V.N."/>
            <person name="Groth M."/>
            <person name="Guda C."/>
            <person name="Hadaegh A."/>
            <person name="Iglesias-Rodriguez M.D."/>
            <person name="Jenkins J."/>
            <person name="Jones B.M."/>
            <person name="Lawson T."/>
            <person name="Leese F."/>
            <person name="Lindquist E."/>
            <person name="Lobanov A."/>
            <person name="Lomsadze A."/>
            <person name="Malik S.B."/>
            <person name="Marsh M.E."/>
            <person name="Mackinder L."/>
            <person name="Mock T."/>
            <person name="Mueller-Roeber B."/>
            <person name="Pagarete A."/>
            <person name="Parker M."/>
            <person name="Probert I."/>
            <person name="Quesneville H."/>
            <person name="Raines C."/>
            <person name="Rensing S.A."/>
            <person name="Riano-Pachon D.M."/>
            <person name="Richier S."/>
            <person name="Rokitta S."/>
            <person name="Shiraiwa Y."/>
            <person name="Soanes D.M."/>
            <person name="van der Giezen M."/>
            <person name="Wahlund T.M."/>
            <person name="Williams B."/>
            <person name="Wilson W."/>
            <person name="Wolfe G."/>
            <person name="Wurch L.L."/>
        </authorList>
    </citation>
    <scope>NUCLEOTIDE SEQUENCE</scope>
</reference>
<dbReference type="GO" id="GO:0048471">
    <property type="term" value="C:perinuclear region of cytoplasm"/>
    <property type="evidence" value="ECO:0007669"/>
    <property type="project" value="TreeGrafter"/>
</dbReference>
<dbReference type="GO" id="GO:0005096">
    <property type="term" value="F:GTPase activator activity"/>
    <property type="evidence" value="ECO:0007669"/>
    <property type="project" value="UniProtKB-KW"/>
</dbReference>
<reference evidence="4" key="2">
    <citation type="submission" date="2024-10" db="UniProtKB">
        <authorList>
            <consortium name="EnsemblProtists"/>
        </authorList>
    </citation>
    <scope>IDENTIFICATION</scope>
</reference>
<dbReference type="GO" id="GO:0031267">
    <property type="term" value="F:small GTPase binding"/>
    <property type="evidence" value="ECO:0007669"/>
    <property type="project" value="TreeGrafter"/>
</dbReference>
<evidence type="ECO:0000313" key="4">
    <source>
        <dbReference type="EnsemblProtists" id="EOD21819"/>
    </source>
</evidence>
<dbReference type="eggNOG" id="KOG4308">
    <property type="taxonomic scope" value="Eukaryota"/>
</dbReference>
<dbReference type="InterPro" id="IPR027038">
    <property type="entry name" value="RanGap"/>
</dbReference>
<dbReference type="PANTHER" id="PTHR24113:SF12">
    <property type="entry name" value="RAN GTPASE-ACTIVATING PROTEIN 1"/>
    <property type="match status" value="1"/>
</dbReference>
<dbReference type="KEGG" id="ehx:EMIHUDRAFT_240927"/>
<dbReference type="GO" id="GO:0006913">
    <property type="term" value="P:nucleocytoplasmic transport"/>
    <property type="evidence" value="ECO:0007669"/>
    <property type="project" value="TreeGrafter"/>
</dbReference>
<dbReference type="SUPFAM" id="SSF52047">
    <property type="entry name" value="RNI-like"/>
    <property type="match status" value="1"/>
</dbReference>
<sequence length="223" mass="23946">MRIKKVYLYKAKWKLVRDLGSGDLDKDGAGSRNWPLDPDGFDELIESKQFTNGADKETVKTLYRKMSEAQLSGIEMLDFTGISAPSVSDMEQLGRCLNLCENLSQCDLTGVGLTDEPCRALFSTLKFNAVLTELDLGGNEIGDEGATALASALEVNGVLTDLNLCNNKIRDEGAAAIAEALRGNRVLKALYIGGNELGDEGAKAIRDAVSGREGFTLQGCEGC</sequence>
<dbReference type="PaxDb" id="2903-EOD21819"/>
<dbReference type="Gene3D" id="3.80.10.10">
    <property type="entry name" value="Ribonuclease Inhibitor"/>
    <property type="match status" value="1"/>
</dbReference>
<dbReference type="GO" id="GO:0005829">
    <property type="term" value="C:cytosol"/>
    <property type="evidence" value="ECO:0007669"/>
    <property type="project" value="TreeGrafter"/>
</dbReference>
<evidence type="ECO:0000256" key="1">
    <source>
        <dbReference type="ARBA" id="ARBA00022468"/>
    </source>
</evidence>